<comment type="caution">
    <text evidence="12">The sequence shown here is derived from an EMBL/GenBank/DDBJ whole genome shotgun (WGS) entry which is preliminary data.</text>
</comment>
<feature type="domain" description="OmpR/PhoB-type" evidence="11">
    <location>
        <begin position="87"/>
        <end position="175"/>
    </location>
</feature>
<evidence type="ECO:0000256" key="3">
    <source>
        <dbReference type="ARBA" id="ARBA00023012"/>
    </source>
</evidence>
<dbReference type="PROSITE" id="PS51755">
    <property type="entry name" value="OMPR_PHOB"/>
    <property type="match status" value="1"/>
</dbReference>
<dbReference type="RefSeq" id="WP_243428001.1">
    <property type="nucleotide sequence ID" value="NZ_JAFBEE010000035.1"/>
</dbReference>
<evidence type="ECO:0000256" key="8">
    <source>
        <dbReference type="PROSITE-ProRule" id="PRU00169"/>
    </source>
</evidence>
<evidence type="ECO:0000256" key="5">
    <source>
        <dbReference type="ARBA" id="ARBA00023125"/>
    </source>
</evidence>
<feature type="DNA-binding region" description="OmpR/PhoB-type" evidence="9">
    <location>
        <begin position="87"/>
        <end position="175"/>
    </location>
</feature>
<dbReference type="InterPro" id="IPR001789">
    <property type="entry name" value="Sig_transdc_resp-reg_receiver"/>
</dbReference>
<dbReference type="InterPro" id="IPR016032">
    <property type="entry name" value="Sig_transdc_resp-reg_C-effctor"/>
</dbReference>
<dbReference type="SUPFAM" id="SSF46894">
    <property type="entry name" value="C-terminal effector domain of the bipartite response regulators"/>
    <property type="match status" value="1"/>
</dbReference>
<proteinExistence type="predicted"/>
<dbReference type="Proteomes" id="UP001314796">
    <property type="component" value="Unassembled WGS sequence"/>
</dbReference>
<keyword evidence="4" id="KW-0805">Transcription regulation</keyword>
<evidence type="ECO:0000256" key="2">
    <source>
        <dbReference type="ARBA" id="ARBA00022553"/>
    </source>
</evidence>
<accession>A0ABS2NU65</accession>
<organism evidence="12 13">
    <name type="scientific">Alkaliphilus hydrothermalis</name>
    <dbReference type="NCBI Taxonomy" id="1482730"/>
    <lineage>
        <taxon>Bacteria</taxon>
        <taxon>Bacillati</taxon>
        <taxon>Bacillota</taxon>
        <taxon>Clostridia</taxon>
        <taxon>Peptostreptococcales</taxon>
        <taxon>Natronincolaceae</taxon>
        <taxon>Alkaliphilus</taxon>
    </lineage>
</organism>
<feature type="domain" description="Response regulatory" evidence="10">
    <location>
        <begin position="1"/>
        <end position="75"/>
    </location>
</feature>
<dbReference type="GO" id="GO:0003677">
    <property type="term" value="F:DNA binding"/>
    <property type="evidence" value="ECO:0007669"/>
    <property type="project" value="UniProtKB-KW"/>
</dbReference>
<dbReference type="EMBL" id="JAFBEE010000035">
    <property type="protein sequence ID" value="MBM7616407.1"/>
    <property type="molecule type" value="Genomic_DNA"/>
</dbReference>
<dbReference type="PROSITE" id="PS50110">
    <property type="entry name" value="RESPONSE_REGULATORY"/>
    <property type="match status" value="1"/>
</dbReference>
<keyword evidence="13" id="KW-1185">Reference proteome</keyword>
<dbReference type="SUPFAM" id="SSF52172">
    <property type="entry name" value="CheY-like"/>
    <property type="match status" value="1"/>
</dbReference>
<evidence type="ECO:0000256" key="1">
    <source>
        <dbReference type="ARBA" id="ARBA00018672"/>
    </source>
</evidence>
<dbReference type="Gene3D" id="6.10.250.690">
    <property type="match status" value="1"/>
</dbReference>
<evidence type="ECO:0000259" key="11">
    <source>
        <dbReference type="PROSITE" id="PS51755"/>
    </source>
</evidence>
<protein>
    <recommendedName>
        <fullName evidence="1">Stage 0 sporulation protein A homolog</fullName>
    </recommendedName>
</protein>
<dbReference type="Pfam" id="PF00486">
    <property type="entry name" value="Trans_reg_C"/>
    <property type="match status" value="1"/>
</dbReference>
<reference evidence="12 13" key="1">
    <citation type="submission" date="2021-01" db="EMBL/GenBank/DDBJ databases">
        <title>Genomic Encyclopedia of Type Strains, Phase IV (KMG-IV): sequencing the most valuable type-strain genomes for metagenomic binning, comparative biology and taxonomic classification.</title>
        <authorList>
            <person name="Goeker M."/>
        </authorList>
    </citation>
    <scope>NUCLEOTIDE SEQUENCE [LARGE SCALE GENOMIC DNA]</scope>
    <source>
        <strain evidence="12 13">DSM 25890</strain>
    </source>
</reference>
<dbReference type="Pfam" id="PF00072">
    <property type="entry name" value="Response_reg"/>
    <property type="match status" value="1"/>
</dbReference>
<keyword evidence="2" id="KW-0597">Phosphoprotein</keyword>
<comment type="caution">
    <text evidence="8">Lacks conserved residue(s) required for the propagation of feature annotation.</text>
</comment>
<evidence type="ECO:0000256" key="4">
    <source>
        <dbReference type="ARBA" id="ARBA00023015"/>
    </source>
</evidence>
<evidence type="ECO:0000313" key="13">
    <source>
        <dbReference type="Proteomes" id="UP001314796"/>
    </source>
</evidence>
<dbReference type="InterPro" id="IPR036388">
    <property type="entry name" value="WH-like_DNA-bd_sf"/>
</dbReference>
<evidence type="ECO:0000256" key="6">
    <source>
        <dbReference type="ARBA" id="ARBA00023163"/>
    </source>
</evidence>
<dbReference type="InterPro" id="IPR001867">
    <property type="entry name" value="OmpR/PhoB-type_DNA-bd"/>
</dbReference>
<evidence type="ECO:0000259" key="10">
    <source>
        <dbReference type="PROSITE" id="PS50110"/>
    </source>
</evidence>
<evidence type="ECO:0000256" key="7">
    <source>
        <dbReference type="ARBA" id="ARBA00024867"/>
    </source>
</evidence>
<dbReference type="CDD" id="cd00383">
    <property type="entry name" value="trans_reg_C"/>
    <property type="match status" value="1"/>
</dbReference>
<comment type="function">
    <text evidence="7">May play the central regulatory role in sporulation. It may be an element of the effector pathway responsible for the activation of sporulation genes in response to nutritional stress. Spo0A may act in concert with spo0H (a sigma factor) to control the expression of some genes that are critical to the sporulation process.</text>
</comment>
<name>A0ABS2NU65_9FIRM</name>
<dbReference type="Gene3D" id="1.10.10.10">
    <property type="entry name" value="Winged helix-like DNA-binding domain superfamily/Winged helix DNA-binding domain"/>
    <property type="match status" value="1"/>
</dbReference>
<keyword evidence="3" id="KW-0902">Two-component regulatory system</keyword>
<sequence>MSNKPEIAILYIMLPDGDGFSLINIFKKHYEIPIVFLTARGEAEDRLLGLGLGADDYIVKPFLPRELNLRVNAILKRTYVSSAKSMTPIVYLDSCAIDLEKAEVIRNGRTFYLTAKEHAILSVLYKNTNTIVTTDTLCQQAWEENSFGYENTLMVHIRHIIFNCINQKISIIFIQ</sequence>
<dbReference type="PANTHER" id="PTHR48111">
    <property type="entry name" value="REGULATOR OF RPOS"/>
    <property type="match status" value="1"/>
</dbReference>
<dbReference type="PANTHER" id="PTHR48111:SF40">
    <property type="entry name" value="PHOSPHATE REGULON TRANSCRIPTIONAL REGULATORY PROTEIN PHOB"/>
    <property type="match status" value="1"/>
</dbReference>
<gene>
    <name evidence="12" type="ORF">JOC73_002990</name>
</gene>
<evidence type="ECO:0000256" key="9">
    <source>
        <dbReference type="PROSITE-ProRule" id="PRU01091"/>
    </source>
</evidence>
<dbReference type="InterPro" id="IPR039420">
    <property type="entry name" value="WalR-like"/>
</dbReference>
<keyword evidence="6" id="KW-0804">Transcription</keyword>
<dbReference type="InterPro" id="IPR011006">
    <property type="entry name" value="CheY-like_superfamily"/>
</dbReference>
<evidence type="ECO:0000313" key="12">
    <source>
        <dbReference type="EMBL" id="MBM7616407.1"/>
    </source>
</evidence>
<dbReference type="Gene3D" id="3.40.50.2300">
    <property type="match status" value="1"/>
</dbReference>
<keyword evidence="5 9" id="KW-0238">DNA-binding</keyword>